<gene>
    <name evidence="1" type="ORF">SAMN05216529_10724</name>
</gene>
<reference evidence="2" key="1">
    <citation type="submission" date="2017-07" db="EMBL/GenBank/DDBJ databases">
        <authorList>
            <person name="Varghese N."/>
            <person name="Submissions S."/>
        </authorList>
    </citation>
    <scope>NUCLEOTIDE SEQUENCE [LARGE SCALE GENOMIC DNA]</scope>
    <source>
        <strain evidence="2">NLAE-zl-C134</strain>
    </source>
</reference>
<proteinExistence type="predicted"/>
<accession>A0A315ZWT1</accession>
<evidence type="ECO:0000313" key="2">
    <source>
        <dbReference type="Proteomes" id="UP000254051"/>
    </source>
</evidence>
<protein>
    <submittedName>
        <fullName evidence="1">Uncharacterized protein</fullName>
    </submittedName>
</protein>
<dbReference type="RefSeq" id="WP_181392825.1">
    <property type="nucleotide sequence ID" value="NZ_QGDS01000007.1"/>
</dbReference>
<sequence length="53" mass="6023">MEAIEFFKKAKRMCSNNFGYCSECPLDMYCCDGVFAADEGEAEDIIAIVEREE</sequence>
<keyword evidence="2" id="KW-1185">Reference proteome</keyword>
<dbReference type="AlphaFoldDB" id="A0A315ZWT1"/>
<dbReference type="Proteomes" id="UP000254051">
    <property type="component" value="Unassembled WGS sequence"/>
</dbReference>
<dbReference type="EMBL" id="UHJJ01000007">
    <property type="protein sequence ID" value="SUQ14572.1"/>
    <property type="molecule type" value="Genomic_DNA"/>
</dbReference>
<evidence type="ECO:0000313" key="1">
    <source>
        <dbReference type="EMBL" id="SUQ14572.1"/>
    </source>
</evidence>
<organism evidence="1 2">
    <name type="scientific">Faecalicatena contorta</name>
    <dbReference type="NCBI Taxonomy" id="39482"/>
    <lineage>
        <taxon>Bacteria</taxon>
        <taxon>Bacillati</taxon>
        <taxon>Bacillota</taxon>
        <taxon>Clostridia</taxon>
        <taxon>Lachnospirales</taxon>
        <taxon>Lachnospiraceae</taxon>
        <taxon>Faecalicatena</taxon>
    </lineage>
</organism>
<name>A0A315ZWT1_9FIRM</name>